<keyword evidence="7" id="KW-0547">Nucleotide-binding</keyword>
<protein>
    <recommendedName>
        <fullName evidence="3">histidine kinase</fullName>
        <ecNumber evidence="3">2.7.13.3</ecNumber>
    </recommendedName>
</protein>
<evidence type="ECO:0000313" key="16">
    <source>
        <dbReference type="EMBL" id="AKG92195.1"/>
    </source>
</evidence>
<dbReference type="KEGG" id="gah:GAH_00453"/>
<organism evidence="16 17">
    <name type="scientific">Geoglobus ahangari</name>
    <dbReference type="NCBI Taxonomy" id="113653"/>
    <lineage>
        <taxon>Archaea</taxon>
        <taxon>Methanobacteriati</taxon>
        <taxon>Methanobacteriota</taxon>
        <taxon>Archaeoglobi</taxon>
        <taxon>Archaeoglobales</taxon>
        <taxon>Archaeoglobaceae</taxon>
        <taxon>Geoglobus</taxon>
    </lineage>
</organism>
<dbReference type="PANTHER" id="PTHR45528:SF1">
    <property type="entry name" value="SENSOR HISTIDINE KINASE CPXA"/>
    <property type="match status" value="1"/>
</dbReference>
<dbReference type="SUPFAM" id="SSF55874">
    <property type="entry name" value="ATPase domain of HSP90 chaperone/DNA topoisomerase II/histidine kinase"/>
    <property type="match status" value="1"/>
</dbReference>
<proteinExistence type="predicted"/>
<gene>
    <name evidence="16" type="ORF">GAH_00453</name>
</gene>
<keyword evidence="13" id="KW-0812">Transmembrane</keyword>
<dbReference type="EMBL" id="CP011267">
    <property type="protein sequence ID" value="AKG92195.1"/>
    <property type="molecule type" value="Genomic_DNA"/>
</dbReference>
<keyword evidence="6" id="KW-0808">Transferase</keyword>
<comment type="catalytic activity">
    <reaction evidence="1">
        <text>ATP + protein L-histidine = ADP + protein N-phospho-L-histidine.</text>
        <dbReference type="EC" id="2.7.13.3"/>
    </reaction>
</comment>
<feature type="coiled-coil region" evidence="12">
    <location>
        <begin position="302"/>
        <end position="329"/>
    </location>
</feature>
<keyword evidence="5" id="KW-0597">Phosphoprotein</keyword>
<dbReference type="InterPro" id="IPR036890">
    <property type="entry name" value="HATPase_C_sf"/>
</dbReference>
<dbReference type="GO" id="GO:0005886">
    <property type="term" value="C:plasma membrane"/>
    <property type="evidence" value="ECO:0007669"/>
    <property type="project" value="UniProtKB-SubCell"/>
</dbReference>
<name>A0A0F7IF04_9EURY</name>
<dbReference type="Pfam" id="PF05228">
    <property type="entry name" value="CHASE4"/>
    <property type="match status" value="1"/>
</dbReference>
<dbReference type="InterPro" id="IPR007892">
    <property type="entry name" value="CHASE4"/>
</dbReference>
<dbReference type="SMART" id="SM00304">
    <property type="entry name" value="HAMP"/>
    <property type="match status" value="1"/>
</dbReference>
<evidence type="ECO:0000256" key="5">
    <source>
        <dbReference type="ARBA" id="ARBA00022553"/>
    </source>
</evidence>
<keyword evidence="17" id="KW-1185">Reference proteome</keyword>
<dbReference type="InterPro" id="IPR005467">
    <property type="entry name" value="His_kinase_dom"/>
</dbReference>
<dbReference type="InterPro" id="IPR050398">
    <property type="entry name" value="HssS/ArlS-like"/>
</dbReference>
<feature type="transmembrane region" description="Helical" evidence="13">
    <location>
        <begin position="236"/>
        <end position="260"/>
    </location>
</feature>
<evidence type="ECO:0000256" key="2">
    <source>
        <dbReference type="ARBA" id="ARBA00004651"/>
    </source>
</evidence>
<evidence type="ECO:0000256" key="4">
    <source>
        <dbReference type="ARBA" id="ARBA00022475"/>
    </source>
</evidence>
<accession>A0A0F7IF04</accession>
<evidence type="ECO:0000256" key="7">
    <source>
        <dbReference type="ARBA" id="ARBA00022741"/>
    </source>
</evidence>
<dbReference type="GO" id="GO:0000160">
    <property type="term" value="P:phosphorelay signal transduction system"/>
    <property type="evidence" value="ECO:0007669"/>
    <property type="project" value="UniProtKB-KW"/>
</dbReference>
<dbReference type="PROSITE" id="PS50885">
    <property type="entry name" value="HAMP"/>
    <property type="match status" value="1"/>
</dbReference>
<reference evidence="16 17" key="1">
    <citation type="submission" date="2015-04" db="EMBL/GenBank/DDBJ databases">
        <title>The complete genome sequence of the hyperthermophilic, obligate iron-reducing archaeon Geoglobus ahangari strain 234T.</title>
        <authorList>
            <person name="Manzella M.P."/>
            <person name="Holmes D.E."/>
            <person name="Rocheleau J.M."/>
            <person name="Chung A."/>
            <person name="Reguera G."/>
            <person name="Kashefi K."/>
        </authorList>
    </citation>
    <scope>NUCLEOTIDE SEQUENCE [LARGE SCALE GENOMIC DNA]</scope>
    <source>
        <strain evidence="16 17">234</strain>
    </source>
</reference>
<dbReference type="Proteomes" id="UP000034723">
    <property type="component" value="Chromosome"/>
</dbReference>
<feature type="domain" description="Histidine kinase" evidence="14">
    <location>
        <begin position="329"/>
        <end position="518"/>
    </location>
</feature>
<dbReference type="AlphaFoldDB" id="A0A0F7IF04"/>
<sequence>MKLQTKLVAVIVVSFLGMLILSVIYVTYSVVSISDKIEQMVVEMESGSIERFMDRQVDELGERCAVYLNAESFSDLGDVGRRLENPVLFKLLGISAAIVLDSSYEEVASLAYDSRNGSWVRVPDRVRESIGTMVEHRSGIILLDRPAIFSVHPVETLSEENGYVVFVRYIDEHMISELKSHEDVEIGLSDRRVEEQVYELRDGNLIIYLPLRDVRGDIALVFEYSLHPYWRDLSRFGVLSAIVFVSATTVVVGFAVLIVLGRDVERIREISEFTRSVTEHGYSDRRLEVRGDDEISSLAESINTMLDEIQKSQRSLEMANENLRFLNRLMRHDLLNRLTRIMGLAELGLERKTPEFYEGILEAVEDSARLIERVKNLEVAFTDYRPERIDLREVIEEVMKNYDIAYEIHGDATVLADVGIYSVVDNLVSNAIRHGGTERIEFEIAEKEEYVELRVKDYGRGISDEIKEEIFREGFSTADSLGLGLYIVRRIVERYGGKVWVEDNPEGGAVFVIRLPRA</sequence>
<evidence type="ECO:0000313" key="17">
    <source>
        <dbReference type="Proteomes" id="UP000034723"/>
    </source>
</evidence>
<dbReference type="RefSeq" id="WP_052747722.1">
    <property type="nucleotide sequence ID" value="NZ_CP011267.1"/>
</dbReference>
<dbReference type="Gene3D" id="3.30.565.10">
    <property type="entry name" value="Histidine kinase-like ATPase, C-terminal domain"/>
    <property type="match status" value="1"/>
</dbReference>
<dbReference type="EC" id="2.7.13.3" evidence="3"/>
<dbReference type="CDD" id="cd06225">
    <property type="entry name" value="HAMP"/>
    <property type="match status" value="1"/>
</dbReference>
<dbReference type="GeneID" id="25419489"/>
<evidence type="ECO:0000256" key="8">
    <source>
        <dbReference type="ARBA" id="ARBA00022777"/>
    </source>
</evidence>
<feature type="transmembrane region" description="Helical" evidence="13">
    <location>
        <begin position="7"/>
        <end position="28"/>
    </location>
</feature>
<dbReference type="GO" id="GO:0005524">
    <property type="term" value="F:ATP binding"/>
    <property type="evidence" value="ECO:0007669"/>
    <property type="project" value="UniProtKB-KW"/>
</dbReference>
<dbReference type="InterPro" id="IPR003594">
    <property type="entry name" value="HATPase_dom"/>
</dbReference>
<evidence type="ECO:0000256" key="12">
    <source>
        <dbReference type="SAM" id="Coils"/>
    </source>
</evidence>
<keyword evidence="4" id="KW-1003">Cell membrane</keyword>
<evidence type="ECO:0000259" key="14">
    <source>
        <dbReference type="PROSITE" id="PS50109"/>
    </source>
</evidence>
<dbReference type="STRING" id="113653.GAH_00453"/>
<dbReference type="InParanoid" id="A0A0F7IF04"/>
<dbReference type="Gene3D" id="1.10.287.130">
    <property type="match status" value="1"/>
</dbReference>
<dbReference type="SUPFAM" id="SSF158472">
    <property type="entry name" value="HAMP domain-like"/>
    <property type="match status" value="1"/>
</dbReference>
<evidence type="ECO:0000256" key="11">
    <source>
        <dbReference type="ARBA" id="ARBA00023136"/>
    </source>
</evidence>
<dbReference type="OrthoDB" id="50550at2157"/>
<evidence type="ECO:0000256" key="9">
    <source>
        <dbReference type="ARBA" id="ARBA00022840"/>
    </source>
</evidence>
<evidence type="ECO:0000256" key="6">
    <source>
        <dbReference type="ARBA" id="ARBA00022679"/>
    </source>
</evidence>
<dbReference type="HOGENOM" id="CLU_040008_0_0_2"/>
<dbReference type="PRINTS" id="PR00344">
    <property type="entry name" value="BCTRLSENSOR"/>
</dbReference>
<keyword evidence="12" id="KW-0175">Coiled coil</keyword>
<keyword evidence="13" id="KW-1133">Transmembrane helix</keyword>
<feature type="domain" description="HAMP" evidence="15">
    <location>
        <begin position="261"/>
        <end position="314"/>
    </location>
</feature>
<dbReference type="Pfam" id="PF02518">
    <property type="entry name" value="HATPase_c"/>
    <property type="match status" value="1"/>
</dbReference>
<evidence type="ECO:0000259" key="15">
    <source>
        <dbReference type="PROSITE" id="PS50885"/>
    </source>
</evidence>
<keyword evidence="10" id="KW-0902">Two-component regulatory system</keyword>
<evidence type="ECO:0000256" key="3">
    <source>
        <dbReference type="ARBA" id="ARBA00012438"/>
    </source>
</evidence>
<dbReference type="GO" id="GO:0004673">
    <property type="term" value="F:protein histidine kinase activity"/>
    <property type="evidence" value="ECO:0007669"/>
    <property type="project" value="UniProtKB-EC"/>
</dbReference>
<keyword evidence="8 16" id="KW-0418">Kinase</keyword>
<keyword evidence="9" id="KW-0067">ATP-binding</keyword>
<evidence type="ECO:0000256" key="13">
    <source>
        <dbReference type="SAM" id="Phobius"/>
    </source>
</evidence>
<dbReference type="SMART" id="SM00387">
    <property type="entry name" value="HATPase_c"/>
    <property type="match status" value="1"/>
</dbReference>
<dbReference type="Pfam" id="PF00672">
    <property type="entry name" value="HAMP"/>
    <property type="match status" value="1"/>
</dbReference>
<keyword evidence="11 13" id="KW-0472">Membrane</keyword>
<dbReference type="PROSITE" id="PS50109">
    <property type="entry name" value="HIS_KIN"/>
    <property type="match status" value="1"/>
</dbReference>
<dbReference type="InterPro" id="IPR004358">
    <property type="entry name" value="Sig_transdc_His_kin-like_C"/>
</dbReference>
<evidence type="ECO:0000256" key="1">
    <source>
        <dbReference type="ARBA" id="ARBA00000085"/>
    </source>
</evidence>
<dbReference type="PANTHER" id="PTHR45528">
    <property type="entry name" value="SENSOR HISTIDINE KINASE CPXA"/>
    <property type="match status" value="1"/>
</dbReference>
<evidence type="ECO:0000256" key="10">
    <source>
        <dbReference type="ARBA" id="ARBA00023012"/>
    </source>
</evidence>
<comment type="subcellular location">
    <subcellularLocation>
        <location evidence="2">Cell membrane</location>
        <topology evidence="2">Multi-pass membrane protein</topology>
    </subcellularLocation>
</comment>
<dbReference type="InterPro" id="IPR003660">
    <property type="entry name" value="HAMP_dom"/>
</dbReference>